<keyword evidence="11 14" id="KW-1133">Transmembrane helix</keyword>
<organism evidence="17 18">
    <name type="scientific">Clostridium tetani</name>
    <dbReference type="NCBI Taxonomy" id="1513"/>
    <lineage>
        <taxon>Bacteria</taxon>
        <taxon>Bacillati</taxon>
        <taxon>Bacillota</taxon>
        <taxon>Clostridia</taxon>
        <taxon>Eubacteriales</taxon>
        <taxon>Clostridiaceae</taxon>
        <taxon>Clostridium</taxon>
    </lineage>
</organism>
<dbReference type="SMART" id="SM00388">
    <property type="entry name" value="HisKA"/>
    <property type="match status" value="1"/>
</dbReference>
<keyword evidence="13 14" id="KW-0472">Membrane</keyword>
<evidence type="ECO:0000256" key="14">
    <source>
        <dbReference type="SAM" id="Phobius"/>
    </source>
</evidence>
<feature type="domain" description="HAMP" evidence="16">
    <location>
        <begin position="171"/>
        <end position="223"/>
    </location>
</feature>
<proteinExistence type="predicted"/>
<dbReference type="CDD" id="cd00082">
    <property type="entry name" value="HisKA"/>
    <property type="match status" value="1"/>
</dbReference>
<evidence type="ECO:0000256" key="6">
    <source>
        <dbReference type="ARBA" id="ARBA00022679"/>
    </source>
</evidence>
<evidence type="ECO:0000256" key="13">
    <source>
        <dbReference type="ARBA" id="ARBA00023136"/>
    </source>
</evidence>
<dbReference type="InterPro" id="IPR036097">
    <property type="entry name" value="HisK_dim/P_sf"/>
</dbReference>
<dbReference type="PROSITE" id="PS50885">
    <property type="entry name" value="HAMP"/>
    <property type="match status" value="1"/>
</dbReference>
<evidence type="ECO:0000256" key="1">
    <source>
        <dbReference type="ARBA" id="ARBA00000085"/>
    </source>
</evidence>
<keyword evidence="9 17" id="KW-0418">Kinase</keyword>
<evidence type="ECO:0000313" key="17">
    <source>
        <dbReference type="EMBL" id="RXI49971.1"/>
    </source>
</evidence>
<dbReference type="InterPro" id="IPR050398">
    <property type="entry name" value="HssS/ArlS-like"/>
</dbReference>
<feature type="domain" description="Histidine kinase" evidence="15">
    <location>
        <begin position="238"/>
        <end position="434"/>
    </location>
</feature>
<dbReference type="AlphaFoldDB" id="A0A4Q0VFB7"/>
<dbReference type="GO" id="GO:0005886">
    <property type="term" value="C:plasma membrane"/>
    <property type="evidence" value="ECO:0007669"/>
    <property type="project" value="UniProtKB-SubCell"/>
</dbReference>
<keyword evidence="4" id="KW-1003">Cell membrane</keyword>
<dbReference type="SUPFAM" id="SSF47384">
    <property type="entry name" value="Homodimeric domain of signal transducing histidine kinase"/>
    <property type="match status" value="1"/>
</dbReference>
<sequence length="434" mass="50798">MIRIERNYKLGHKLIISAIITFLFSTMLFLILQTISYKIIRNYCSQSDVVSRNLKKKAESLQNYICNNNLSMSEISQIDQWIKEEDLTQVSIYRDNILLYNSKAAYHGISLKESMEYIQPWQNSHMIVFNDGTLIAVIEYWFEHRYRDYATYANLLIFFVFFITIMILLIQRKVRYINVLEQEIKILKGGDLNYVITVRGNDELAYLAQEIDEMRKAFIAREQYADRVRTASNELMIGISHDLRTPLTALIGYLDVLEGGDIPASEGTFLKKCKNRAYQIKFLINNLFEYFFLSTTTDEQIQLSICSVNEELDEIIRDHIFLLNQSGFLVKNKSTLCTNKIEINRNMMQRVFDNLLSNTCKYADPSFPITLISVVNEHELIIEIHNYILDTLENLQRTGIGLKICEKILLEHNGRFIYLKNENVFKVQLIFPIL</sequence>
<comment type="subcellular location">
    <subcellularLocation>
        <location evidence="2">Cell membrane</location>
        <topology evidence="2">Multi-pass membrane protein</topology>
    </subcellularLocation>
</comment>
<dbReference type="SUPFAM" id="SSF55874">
    <property type="entry name" value="ATPase domain of HSP90 chaperone/DNA topoisomerase II/histidine kinase"/>
    <property type="match status" value="1"/>
</dbReference>
<dbReference type="InterPro" id="IPR036890">
    <property type="entry name" value="HATPase_C_sf"/>
</dbReference>
<dbReference type="Gene3D" id="1.10.287.130">
    <property type="match status" value="1"/>
</dbReference>
<keyword evidence="6" id="KW-0808">Transferase</keyword>
<comment type="catalytic activity">
    <reaction evidence="1">
        <text>ATP + protein L-histidine = ADP + protein N-phospho-L-histidine.</text>
        <dbReference type="EC" id="2.7.13.3"/>
    </reaction>
</comment>
<dbReference type="Gene3D" id="3.30.565.10">
    <property type="entry name" value="Histidine kinase-like ATPase, C-terminal domain"/>
    <property type="match status" value="1"/>
</dbReference>
<keyword evidence="7 14" id="KW-0812">Transmembrane</keyword>
<gene>
    <name evidence="17" type="ORF">DP130_03010</name>
</gene>
<dbReference type="Proteomes" id="UP000290921">
    <property type="component" value="Unassembled WGS sequence"/>
</dbReference>
<dbReference type="GO" id="GO:0000155">
    <property type="term" value="F:phosphorelay sensor kinase activity"/>
    <property type="evidence" value="ECO:0007669"/>
    <property type="project" value="InterPro"/>
</dbReference>
<dbReference type="CDD" id="cd06225">
    <property type="entry name" value="HAMP"/>
    <property type="match status" value="1"/>
</dbReference>
<evidence type="ECO:0000256" key="2">
    <source>
        <dbReference type="ARBA" id="ARBA00004651"/>
    </source>
</evidence>
<evidence type="ECO:0000256" key="4">
    <source>
        <dbReference type="ARBA" id="ARBA00022475"/>
    </source>
</evidence>
<dbReference type="PANTHER" id="PTHR45528">
    <property type="entry name" value="SENSOR HISTIDINE KINASE CPXA"/>
    <property type="match status" value="1"/>
</dbReference>
<name>A0A4Q0VFB7_CLOTA</name>
<dbReference type="PROSITE" id="PS50109">
    <property type="entry name" value="HIS_KIN"/>
    <property type="match status" value="1"/>
</dbReference>
<keyword evidence="12" id="KW-0902">Two-component regulatory system</keyword>
<dbReference type="EC" id="2.7.13.3" evidence="3"/>
<evidence type="ECO:0000256" key="10">
    <source>
        <dbReference type="ARBA" id="ARBA00022840"/>
    </source>
</evidence>
<evidence type="ECO:0000256" key="8">
    <source>
        <dbReference type="ARBA" id="ARBA00022741"/>
    </source>
</evidence>
<keyword evidence="5" id="KW-0597">Phosphoprotein</keyword>
<dbReference type="Pfam" id="PF00512">
    <property type="entry name" value="HisKA"/>
    <property type="match status" value="1"/>
</dbReference>
<evidence type="ECO:0000256" key="9">
    <source>
        <dbReference type="ARBA" id="ARBA00022777"/>
    </source>
</evidence>
<protein>
    <recommendedName>
        <fullName evidence="3">histidine kinase</fullName>
        <ecNumber evidence="3">2.7.13.3</ecNumber>
    </recommendedName>
</protein>
<dbReference type="PANTHER" id="PTHR45528:SF1">
    <property type="entry name" value="SENSOR HISTIDINE KINASE CPXA"/>
    <property type="match status" value="1"/>
</dbReference>
<evidence type="ECO:0000256" key="11">
    <source>
        <dbReference type="ARBA" id="ARBA00022989"/>
    </source>
</evidence>
<dbReference type="Gene3D" id="6.10.340.10">
    <property type="match status" value="1"/>
</dbReference>
<dbReference type="InterPro" id="IPR005467">
    <property type="entry name" value="His_kinase_dom"/>
</dbReference>
<accession>A0A4Q0VFB7</accession>
<dbReference type="EMBL" id="QMAP01000002">
    <property type="protein sequence ID" value="RXI49971.1"/>
    <property type="molecule type" value="Genomic_DNA"/>
</dbReference>
<evidence type="ECO:0000313" key="18">
    <source>
        <dbReference type="Proteomes" id="UP000290921"/>
    </source>
</evidence>
<dbReference type="InterPro" id="IPR003661">
    <property type="entry name" value="HisK_dim/P_dom"/>
</dbReference>
<evidence type="ECO:0000256" key="12">
    <source>
        <dbReference type="ARBA" id="ARBA00023012"/>
    </source>
</evidence>
<feature type="transmembrane region" description="Helical" evidence="14">
    <location>
        <begin position="12"/>
        <end position="32"/>
    </location>
</feature>
<evidence type="ECO:0000256" key="3">
    <source>
        <dbReference type="ARBA" id="ARBA00012438"/>
    </source>
</evidence>
<dbReference type="InterPro" id="IPR003660">
    <property type="entry name" value="HAMP_dom"/>
</dbReference>
<comment type="caution">
    <text evidence="17">The sequence shown here is derived from an EMBL/GenBank/DDBJ whole genome shotgun (WGS) entry which is preliminary data.</text>
</comment>
<dbReference type="RefSeq" id="WP_129029873.1">
    <property type="nucleotide sequence ID" value="NZ_AP026806.1"/>
</dbReference>
<evidence type="ECO:0000256" key="7">
    <source>
        <dbReference type="ARBA" id="ARBA00022692"/>
    </source>
</evidence>
<evidence type="ECO:0000259" key="16">
    <source>
        <dbReference type="PROSITE" id="PS50885"/>
    </source>
</evidence>
<evidence type="ECO:0000259" key="15">
    <source>
        <dbReference type="PROSITE" id="PS50109"/>
    </source>
</evidence>
<keyword evidence="10" id="KW-0067">ATP-binding</keyword>
<dbReference type="GO" id="GO:0005524">
    <property type="term" value="F:ATP binding"/>
    <property type="evidence" value="ECO:0007669"/>
    <property type="project" value="UniProtKB-KW"/>
</dbReference>
<feature type="transmembrane region" description="Helical" evidence="14">
    <location>
        <begin position="149"/>
        <end position="170"/>
    </location>
</feature>
<reference evidence="17 18" key="1">
    <citation type="submission" date="2018-06" db="EMBL/GenBank/DDBJ databases">
        <title>Genome conservation of Clostridium tetani.</title>
        <authorList>
            <person name="Bruggemann H."/>
            <person name="Popoff M.R."/>
        </authorList>
    </citation>
    <scope>NUCLEOTIDE SEQUENCE [LARGE SCALE GENOMIC DNA]</scope>
    <source>
        <strain evidence="17 18">2017.061</strain>
    </source>
</reference>
<evidence type="ECO:0000256" key="5">
    <source>
        <dbReference type="ARBA" id="ARBA00022553"/>
    </source>
</evidence>
<keyword evidence="8" id="KW-0547">Nucleotide-binding</keyword>